<dbReference type="PROSITE" id="PS50929">
    <property type="entry name" value="ABC_TM1F"/>
    <property type="match status" value="2"/>
</dbReference>
<feature type="transmembrane region" description="Helical" evidence="16">
    <location>
        <begin position="1029"/>
        <end position="1048"/>
    </location>
</feature>
<dbReference type="InterPro" id="IPR039421">
    <property type="entry name" value="Type_1_exporter"/>
</dbReference>
<dbReference type="Pfam" id="PF00664">
    <property type="entry name" value="ABC_membrane"/>
    <property type="match status" value="2"/>
</dbReference>
<evidence type="ECO:0000256" key="6">
    <source>
        <dbReference type="ARBA" id="ARBA00022741"/>
    </source>
</evidence>
<evidence type="ECO:0000256" key="5">
    <source>
        <dbReference type="ARBA" id="ARBA00022692"/>
    </source>
</evidence>
<feature type="domain" description="ABC transporter" evidence="17">
    <location>
        <begin position="1082"/>
        <end position="1316"/>
    </location>
</feature>
<dbReference type="InterPro" id="IPR003593">
    <property type="entry name" value="AAA+_ATPase"/>
</dbReference>
<keyword evidence="14 16" id="KW-0472">Membrane</keyword>
<evidence type="ECO:0000256" key="15">
    <source>
        <dbReference type="ARBA" id="ARBA00024363"/>
    </source>
</evidence>
<dbReference type="PROSITE" id="PS00211">
    <property type="entry name" value="ABC_TRANSPORTER_1"/>
    <property type="match status" value="2"/>
</dbReference>
<feature type="domain" description="ABC transmembrane type-1" evidence="18">
    <location>
        <begin position="754"/>
        <end position="1045"/>
    </location>
</feature>
<dbReference type="SUPFAM" id="SSF90123">
    <property type="entry name" value="ABC transporter transmembrane region"/>
    <property type="match status" value="2"/>
</dbReference>
<feature type="transmembrane region" description="Helical" evidence="16">
    <location>
        <begin position="223"/>
        <end position="250"/>
    </location>
</feature>
<evidence type="ECO:0000313" key="19">
    <source>
        <dbReference type="EMBL" id="CAD5329374.1"/>
    </source>
</evidence>
<feature type="transmembrane region" description="Helical" evidence="16">
    <location>
        <begin position="902"/>
        <end position="921"/>
    </location>
</feature>
<evidence type="ECO:0000256" key="8">
    <source>
        <dbReference type="ARBA" id="ARBA00022840"/>
    </source>
</evidence>
<keyword evidence="13" id="KW-0496">Mitochondrion</keyword>
<dbReference type="InterPro" id="IPR027417">
    <property type="entry name" value="P-loop_NTPase"/>
</dbReference>
<dbReference type="SUPFAM" id="SSF52540">
    <property type="entry name" value="P-loop containing nucleoside triphosphate hydrolases"/>
    <property type="match status" value="2"/>
</dbReference>
<dbReference type="Pfam" id="PF00005">
    <property type="entry name" value="ABC_tran"/>
    <property type="match status" value="2"/>
</dbReference>
<evidence type="ECO:0000259" key="17">
    <source>
        <dbReference type="PROSITE" id="PS50893"/>
    </source>
</evidence>
<name>A0A7G2F6E4_ARATH</name>
<organism evidence="19 20">
    <name type="scientific">Arabidopsis thaliana</name>
    <name type="common">Mouse-ear cress</name>
    <dbReference type="NCBI Taxonomy" id="3702"/>
    <lineage>
        <taxon>Eukaryota</taxon>
        <taxon>Viridiplantae</taxon>
        <taxon>Streptophyta</taxon>
        <taxon>Embryophyta</taxon>
        <taxon>Tracheophyta</taxon>
        <taxon>Spermatophyta</taxon>
        <taxon>Magnoliopsida</taxon>
        <taxon>eudicotyledons</taxon>
        <taxon>Gunneridae</taxon>
        <taxon>Pentapetalae</taxon>
        <taxon>rosids</taxon>
        <taxon>malvids</taxon>
        <taxon>Brassicales</taxon>
        <taxon>Brassicaceae</taxon>
        <taxon>Camelineae</taxon>
        <taxon>Arabidopsis</taxon>
    </lineage>
</organism>
<comment type="subunit">
    <text evidence="2">Homodimer.</text>
</comment>
<dbReference type="GO" id="GO:0006826">
    <property type="term" value="P:iron ion transport"/>
    <property type="evidence" value="ECO:0007669"/>
    <property type="project" value="UniProtKB-KW"/>
</dbReference>
<dbReference type="SMART" id="SM00382">
    <property type="entry name" value="AAA"/>
    <property type="match status" value="2"/>
</dbReference>
<feature type="transmembrane region" description="Helical" evidence="16">
    <location>
        <begin position="872"/>
        <end position="896"/>
    </location>
</feature>
<feature type="domain" description="ABC transporter" evidence="17">
    <location>
        <begin position="437"/>
        <end position="671"/>
    </location>
</feature>
<comment type="similarity">
    <text evidence="15">Belongs to the ABC transporter superfamily. ABCB family. Heavy Metal importer (TC 3.A.1.210) subfamily.</text>
</comment>
<dbReference type="PANTHER" id="PTHR24221:SF494">
    <property type="entry name" value="ABC TRANSPORTER B FAMILY MEMBER 23, MITOCHONDRIAL-RELATED"/>
    <property type="match status" value="1"/>
</dbReference>
<dbReference type="GO" id="GO:0140359">
    <property type="term" value="F:ABC-type transporter activity"/>
    <property type="evidence" value="ECO:0007669"/>
    <property type="project" value="InterPro"/>
</dbReference>
<keyword evidence="6" id="KW-0547">Nucleotide-binding</keyword>
<evidence type="ECO:0000256" key="16">
    <source>
        <dbReference type="SAM" id="Phobius"/>
    </source>
</evidence>
<dbReference type="Gene3D" id="3.40.50.300">
    <property type="entry name" value="P-loop containing nucleotide triphosphate hydrolases"/>
    <property type="match status" value="2"/>
</dbReference>
<evidence type="ECO:0000256" key="2">
    <source>
        <dbReference type="ARBA" id="ARBA00011738"/>
    </source>
</evidence>
<evidence type="ECO:0000256" key="4">
    <source>
        <dbReference type="ARBA" id="ARBA00022496"/>
    </source>
</evidence>
<feature type="transmembrane region" description="Helical" evidence="16">
    <location>
        <begin position="144"/>
        <end position="163"/>
    </location>
</feature>
<dbReference type="GO" id="GO:0005524">
    <property type="term" value="F:ATP binding"/>
    <property type="evidence" value="ECO:0007669"/>
    <property type="project" value="UniProtKB-KW"/>
</dbReference>
<feature type="transmembrane region" description="Helical" evidence="16">
    <location>
        <begin position="747"/>
        <end position="770"/>
    </location>
</feature>
<dbReference type="GO" id="GO:0005743">
    <property type="term" value="C:mitochondrial inner membrane"/>
    <property type="evidence" value="ECO:0007669"/>
    <property type="project" value="UniProtKB-SubCell"/>
</dbReference>
<keyword evidence="9" id="KW-0809">Transit peptide</keyword>
<evidence type="ECO:0000256" key="10">
    <source>
        <dbReference type="ARBA" id="ARBA00022989"/>
    </source>
</evidence>
<dbReference type="InterPro" id="IPR003439">
    <property type="entry name" value="ABC_transporter-like_ATP-bd"/>
</dbReference>
<keyword evidence="12" id="KW-0406">Ion transport</keyword>
<feature type="transmembrane region" description="Helical" evidence="16">
    <location>
        <begin position="985"/>
        <end position="1009"/>
    </location>
</feature>
<evidence type="ECO:0000256" key="14">
    <source>
        <dbReference type="ARBA" id="ARBA00023136"/>
    </source>
</evidence>
<evidence type="ECO:0000256" key="3">
    <source>
        <dbReference type="ARBA" id="ARBA00022448"/>
    </source>
</evidence>
<keyword evidence="4" id="KW-0410">Iron transport</keyword>
<feature type="transmembrane region" description="Helical" evidence="16">
    <location>
        <begin position="256"/>
        <end position="276"/>
    </location>
</feature>
<keyword evidence="10 16" id="KW-1133">Transmembrane helix</keyword>
<keyword evidence="11" id="KW-0408">Iron</keyword>
<keyword evidence="5 16" id="KW-0812">Transmembrane</keyword>
<dbReference type="PROSITE" id="PS50893">
    <property type="entry name" value="ABC_TRANSPORTER_2"/>
    <property type="match status" value="2"/>
</dbReference>
<dbReference type="InterPro" id="IPR011527">
    <property type="entry name" value="ABC1_TM_dom"/>
</dbReference>
<dbReference type="EMBL" id="LR881469">
    <property type="protein sequence ID" value="CAD5329374.1"/>
    <property type="molecule type" value="Genomic_DNA"/>
</dbReference>
<dbReference type="InterPro" id="IPR017871">
    <property type="entry name" value="ABC_transporter-like_CS"/>
</dbReference>
<dbReference type="PANTHER" id="PTHR24221">
    <property type="entry name" value="ATP-BINDING CASSETTE SUB-FAMILY B"/>
    <property type="match status" value="1"/>
</dbReference>
<evidence type="ECO:0000256" key="13">
    <source>
        <dbReference type="ARBA" id="ARBA00023128"/>
    </source>
</evidence>
<keyword evidence="3" id="KW-0813">Transport</keyword>
<keyword evidence="8" id="KW-0067">ATP-binding</keyword>
<feature type="domain" description="ABC transmembrane type-1" evidence="18">
    <location>
        <begin position="104"/>
        <end position="400"/>
    </location>
</feature>
<evidence type="ECO:0000256" key="9">
    <source>
        <dbReference type="ARBA" id="ARBA00022946"/>
    </source>
</evidence>
<keyword evidence="7" id="KW-0999">Mitochondrion inner membrane</keyword>
<dbReference type="GO" id="GO:0016887">
    <property type="term" value="F:ATP hydrolysis activity"/>
    <property type="evidence" value="ECO:0007669"/>
    <property type="project" value="InterPro"/>
</dbReference>
<evidence type="ECO:0000256" key="12">
    <source>
        <dbReference type="ARBA" id="ARBA00023065"/>
    </source>
</evidence>
<evidence type="ECO:0000256" key="7">
    <source>
        <dbReference type="ARBA" id="ARBA00022792"/>
    </source>
</evidence>
<gene>
    <name evidence="19" type="ORF">AT9943_LOCUS16968</name>
</gene>
<proteinExistence type="inferred from homology"/>
<protein>
    <submittedName>
        <fullName evidence="19">(thale cress) hypothetical protein</fullName>
    </submittedName>
</protein>
<evidence type="ECO:0000259" key="18">
    <source>
        <dbReference type="PROSITE" id="PS50929"/>
    </source>
</evidence>
<evidence type="ECO:0000256" key="1">
    <source>
        <dbReference type="ARBA" id="ARBA00004448"/>
    </source>
</evidence>
<dbReference type="InterPro" id="IPR036640">
    <property type="entry name" value="ABC1_TM_sf"/>
</dbReference>
<evidence type="ECO:0000256" key="11">
    <source>
        <dbReference type="ARBA" id="ARBA00023004"/>
    </source>
</evidence>
<dbReference type="CDD" id="cd03253">
    <property type="entry name" value="ABCC_ATM1_transporter"/>
    <property type="match status" value="2"/>
</dbReference>
<dbReference type="Gene3D" id="1.20.1560.10">
    <property type="entry name" value="ABC transporter type 1, transmembrane domain"/>
    <property type="match status" value="2"/>
</dbReference>
<dbReference type="CDD" id="cd18582">
    <property type="entry name" value="ABC_6TM_ATM1_ABCB7"/>
    <property type="match status" value="2"/>
</dbReference>
<feature type="transmembrane region" description="Helical" evidence="16">
    <location>
        <begin position="790"/>
        <end position="808"/>
    </location>
</feature>
<evidence type="ECO:0000313" key="20">
    <source>
        <dbReference type="Proteomes" id="UP000516314"/>
    </source>
</evidence>
<reference evidence="19 20" key="1">
    <citation type="submission" date="2020-09" db="EMBL/GenBank/DDBJ databases">
        <authorList>
            <person name="Ashkenazy H."/>
        </authorList>
    </citation>
    <scope>NUCLEOTIDE SEQUENCE [LARGE SCALE GENOMIC DNA]</scope>
    <source>
        <strain evidence="20">cv. Cdm-0</strain>
    </source>
</reference>
<dbReference type="FunFam" id="1.20.1560.10:FF:000004">
    <property type="entry name" value="ATP-binding cassette sub-family B member 7"/>
    <property type="match status" value="2"/>
</dbReference>
<dbReference type="FunFam" id="3.40.50.300:FF:001038">
    <property type="entry name" value="ABC transporter B family member 25"/>
    <property type="match status" value="2"/>
</dbReference>
<feature type="transmembrane region" description="Helical" evidence="16">
    <location>
        <begin position="103"/>
        <end position="124"/>
    </location>
</feature>
<sequence length="1323" mass="147177">MMRGSRFLLSRASLYHRLRSDHHHHSFSSFIKRSSIQRSPAINAFFTDPSPSPSPVNARVFFFSTSTSTPNQDQTKTASSKKILRTISSYLWMKDNPELQFRVIAALACLIGAKFLNVQVPFLFKLSIDLLSSYSSSTITDSNPYLLAAFATPSSVLIGYGIARSGSSAFNELRTAVFSKVSLRTIRSVSRKVLSHLHDLDLRYHLNRETGALNRIIDRGSRAINTILSAMVFNVVPTILEISMVTGILAYNFGPVFALITSLSVGSYIAFTLVVTQYRTKFRKAMNQADNDASTRAIDSLVNYETVKYFNNEDYEARKYDDLLGRYEDAALQTQKSLAFLDFGQSFIFSTALSTSMVLCSQGIMNGEMTVGDLVMVNGLLFQLSLPLYFLGGVYRETVQGLVDMKSLFQLLEERSDIGDKDTETKLPPLVLRGGSISFENVHFSYLPERKILDGISFEVPAGKSVAIVGSSGSGKSTILRMIFRFFDTDSGNVRIDGQDIKEVTLESLRSCIGVVPQDTVLFNDTIFHNIHYGNLSATEEEVYDAARRAVIHDTIMKFPDKYSTAVGERGLMLSGGEKQRVALARAFLKSPAILLCDEATNALDSKTEAEIMKTFRSLASNRTCIFIAHRLTTAMQCDEIIVMEKGKVVEKGTHQVLLEKSGRYAKLWTQQNSTLELIKRNSILESPPTNASHQSPSPITPMVNARVMFFSTSTSAPHPEKINRTSSENILRMISSYLWMKDNPKLCFRVISAFACLVGAKFLNVQVPFLFKVAIDWLSSSSFVDSNPYLVAAFATPSSVLIGYGIARSGSSAFNELRTSVFSKVALRTIRTISRKVLSRLHDLDLRYHLNRDTGALNRIIDRGSRAINTILSAMVFNIMPTILEISMVSCILAYKFGAVYALITCLSVGSYIAFTLAMTQWRIKIRKAMNEAENDASTRAIDSLINYETVKYFNNEDYEARKYDQLHENYEDAALQSRKSFALLNFGQSFIFSTALSTAMVLCSQGIMNGQMTVGDLVMVNGLLFQLSLPLYFLGVVYSDTVQGLVDMKSMFKFLEERSDIGDKDIDRKLPPLVLKGGSISFENVHFSYLPERKILDGISFEVPAGKSVAIVGSSGSGKSTILRMIFRFFDVDSGNVKIDGQDIKEVRLESLRSSIGVVPQDTVLFNDTIFHNIHYGNLSATEEEVYNAARRAAIHDTIMKFPDKYSTAVGERGLMLSGGEKQRVALARAFLKSPAILLCDEATSALDSKTEAEIMKTLRSLASNRTCIFIAHRLTTAMQCDEILVMEKGKVVEKGTHEVLLGKSGRYAKLWTQQNSKMEV</sequence>
<comment type="subcellular location">
    <subcellularLocation>
        <location evidence="1">Mitochondrion inner membrane</location>
        <topology evidence="1">Multi-pass membrane protein</topology>
    </subcellularLocation>
</comment>
<dbReference type="Proteomes" id="UP000516314">
    <property type="component" value="Chromosome 4"/>
</dbReference>
<accession>A0A7G2F6E4</accession>